<dbReference type="Proteomes" id="UP001230426">
    <property type="component" value="Unassembled WGS sequence"/>
</dbReference>
<dbReference type="SUPFAM" id="SSF53474">
    <property type="entry name" value="alpha/beta-Hydrolases"/>
    <property type="match status" value="1"/>
</dbReference>
<dbReference type="EMBL" id="JAUSRB010000002">
    <property type="protein sequence ID" value="MDP9869029.1"/>
    <property type="molecule type" value="Genomic_DNA"/>
</dbReference>
<reference evidence="1 2" key="1">
    <citation type="submission" date="2023-07" db="EMBL/GenBank/DDBJ databases">
        <title>Sequencing the genomes of 1000 actinobacteria strains.</title>
        <authorList>
            <person name="Klenk H.-P."/>
        </authorList>
    </citation>
    <scope>NUCLEOTIDE SEQUENCE [LARGE SCALE GENOMIC DNA]</scope>
    <source>
        <strain evidence="1 2">DSM 44109</strain>
    </source>
</reference>
<organism evidence="1 2">
    <name type="scientific">Streptosporangium brasiliense</name>
    <dbReference type="NCBI Taxonomy" id="47480"/>
    <lineage>
        <taxon>Bacteria</taxon>
        <taxon>Bacillati</taxon>
        <taxon>Actinomycetota</taxon>
        <taxon>Actinomycetes</taxon>
        <taxon>Streptosporangiales</taxon>
        <taxon>Streptosporangiaceae</taxon>
        <taxon>Streptosporangium</taxon>
    </lineage>
</organism>
<keyword evidence="1" id="KW-0378">Hydrolase</keyword>
<protein>
    <submittedName>
        <fullName evidence="1">Esterase FrsA</fullName>
        <ecNumber evidence="1">3.1.-.-</ecNumber>
    </submittedName>
</protein>
<dbReference type="InterPro" id="IPR010520">
    <property type="entry name" value="FrsA-like"/>
</dbReference>
<dbReference type="EC" id="3.1.-.-" evidence="1"/>
<dbReference type="RefSeq" id="WP_306872489.1">
    <property type="nucleotide sequence ID" value="NZ_JAUSRB010000002.1"/>
</dbReference>
<sequence>MSFVWPQDPRDLFVERYPQMVAFGLPTHDVDAVRAAITAMWPDAPGGWVYEWSRLAGRYAAAGQHDLAALAYGYAKFPTLANEPKRTALARQVEEYQLAAADFPVDFERHVLTLRHQGSRTQVPVHVLAAPGLPADAPVTLASGGVDGWKMDLHSMLVGIALQTRTRIIAFDLPGTGETSHVPMTHDGGTEIIEGLIAEARKTGNGQVAHFGLSMGGYYSARTGLTGVVDAAINLGGPVEAAFASGRSLAFGMEGIVGNALGFDELPSPEELSAGFSKFNLRHLLDQDTNGPMLVINGADDVHVPQHDTLVFQGRRDTRVELIPGTGHCAVTKLPEVMPIVVDWLRQTLDI</sequence>
<comment type="caution">
    <text evidence="1">The sequence shown here is derived from an EMBL/GenBank/DDBJ whole genome shotgun (WGS) entry which is preliminary data.</text>
</comment>
<gene>
    <name evidence="1" type="ORF">J2S55_008295</name>
</gene>
<name>A0ABT9RJW9_9ACTN</name>
<accession>A0ABT9RJW9</accession>
<keyword evidence="2" id="KW-1185">Reference proteome</keyword>
<dbReference type="InterPro" id="IPR029058">
    <property type="entry name" value="AB_hydrolase_fold"/>
</dbReference>
<dbReference type="Gene3D" id="3.40.50.1820">
    <property type="entry name" value="alpha/beta hydrolase"/>
    <property type="match status" value="1"/>
</dbReference>
<evidence type="ECO:0000313" key="2">
    <source>
        <dbReference type="Proteomes" id="UP001230426"/>
    </source>
</evidence>
<evidence type="ECO:0000313" key="1">
    <source>
        <dbReference type="EMBL" id="MDP9869029.1"/>
    </source>
</evidence>
<dbReference type="Pfam" id="PF06500">
    <property type="entry name" value="FrsA-like"/>
    <property type="match status" value="1"/>
</dbReference>
<proteinExistence type="predicted"/>
<dbReference type="GO" id="GO:0016787">
    <property type="term" value="F:hydrolase activity"/>
    <property type="evidence" value="ECO:0007669"/>
    <property type="project" value="UniProtKB-KW"/>
</dbReference>